<name>A0A3P3UBV0_9BACL</name>
<keyword evidence="2" id="KW-1185">Reference proteome</keyword>
<sequence>MNPNDNQGIRYLLVNYLLAEEMNKEVDELLLEHEEATCFMQYSEALLSFRCKGARKAAGSLRKALESNSHVSAYLLGVKHIPHVVPDAYTRGSEEEAIFYASVAHQAWKTTPNALVWLAERV</sequence>
<evidence type="ECO:0000313" key="2">
    <source>
        <dbReference type="Proteomes" id="UP000267017"/>
    </source>
</evidence>
<dbReference type="RefSeq" id="WP_128634936.1">
    <property type="nucleotide sequence ID" value="NZ_RRCN01000001.1"/>
</dbReference>
<evidence type="ECO:0000313" key="1">
    <source>
        <dbReference type="EMBL" id="RRJ67156.1"/>
    </source>
</evidence>
<organism evidence="1 2">
    <name type="scientific">Paenibacillus oralis</name>
    <dbReference type="NCBI Taxonomy" id="2490856"/>
    <lineage>
        <taxon>Bacteria</taxon>
        <taxon>Bacillati</taxon>
        <taxon>Bacillota</taxon>
        <taxon>Bacilli</taxon>
        <taxon>Bacillales</taxon>
        <taxon>Paenibacillaceae</taxon>
        <taxon>Paenibacillus</taxon>
    </lineage>
</organism>
<dbReference type="EMBL" id="RRCN01000001">
    <property type="protein sequence ID" value="RRJ67156.1"/>
    <property type="molecule type" value="Genomic_DNA"/>
</dbReference>
<reference evidence="1 2" key="1">
    <citation type="submission" date="2018-11" db="EMBL/GenBank/DDBJ databases">
        <title>Genome sequencing of Paenibacillus sp. KCOM 3021 (= ChDC PVNT-B20).</title>
        <authorList>
            <person name="Kook J.-K."/>
            <person name="Park S.-N."/>
            <person name="Lim Y.K."/>
        </authorList>
    </citation>
    <scope>NUCLEOTIDE SEQUENCE [LARGE SCALE GENOMIC DNA]</scope>
    <source>
        <strain evidence="1 2">KCOM 3021</strain>
    </source>
</reference>
<comment type="caution">
    <text evidence="1">The sequence shown here is derived from an EMBL/GenBank/DDBJ whole genome shotgun (WGS) entry which is preliminary data.</text>
</comment>
<dbReference type="OrthoDB" id="6399948at2"/>
<gene>
    <name evidence="1" type="ORF">EHV15_32700</name>
</gene>
<accession>A0A3P3UBV0</accession>
<proteinExistence type="predicted"/>
<dbReference type="Proteomes" id="UP000267017">
    <property type="component" value="Unassembled WGS sequence"/>
</dbReference>
<protein>
    <submittedName>
        <fullName evidence="1">Uncharacterized protein</fullName>
    </submittedName>
</protein>
<dbReference type="AlphaFoldDB" id="A0A3P3UBV0"/>